<evidence type="ECO:0000313" key="9">
    <source>
        <dbReference type="Proteomes" id="UP000323011"/>
    </source>
</evidence>
<reference evidence="8 9" key="1">
    <citation type="submission" date="2019-07" db="EMBL/GenBank/DDBJ databases">
        <title>Genomes of Cafeteria roenbergensis.</title>
        <authorList>
            <person name="Fischer M.G."/>
            <person name="Hackl T."/>
            <person name="Roman M."/>
        </authorList>
    </citation>
    <scope>NUCLEOTIDE SEQUENCE [LARGE SCALE GENOMIC DNA]</scope>
    <source>
        <strain evidence="8 9">BVI</strain>
    </source>
</reference>
<comment type="subcellular location">
    <subcellularLocation>
        <location evidence="2">Cytoplasm</location>
    </subcellularLocation>
    <subcellularLocation>
        <location evidence="1">Nucleus</location>
    </subcellularLocation>
</comment>
<dbReference type="InterPro" id="IPR029063">
    <property type="entry name" value="SAM-dependent_MTases_sf"/>
</dbReference>
<evidence type="ECO:0000256" key="4">
    <source>
        <dbReference type="ARBA" id="ARBA00022603"/>
    </source>
</evidence>
<dbReference type="GO" id="GO:0005634">
    <property type="term" value="C:nucleus"/>
    <property type="evidence" value="ECO:0007669"/>
    <property type="project" value="UniProtKB-SubCell"/>
</dbReference>
<dbReference type="GO" id="GO:0005737">
    <property type="term" value="C:cytoplasm"/>
    <property type="evidence" value="ECO:0007669"/>
    <property type="project" value="UniProtKB-SubCell"/>
</dbReference>
<feature type="region of interest" description="Disordered" evidence="7">
    <location>
        <begin position="300"/>
        <end position="320"/>
    </location>
</feature>
<accession>A0A5A8CP90</accession>
<proteinExistence type="predicted"/>
<dbReference type="PANTHER" id="PTHR13539:SF3">
    <property type="entry name" value="CALMODULIN-LYSINE N-METHYLTRANSFERASE"/>
    <property type="match status" value="1"/>
</dbReference>
<dbReference type="AlphaFoldDB" id="A0A5A8CP90"/>
<evidence type="ECO:0000256" key="7">
    <source>
        <dbReference type="SAM" id="MobiDB-lite"/>
    </source>
</evidence>
<evidence type="ECO:0000256" key="5">
    <source>
        <dbReference type="ARBA" id="ARBA00022679"/>
    </source>
</evidence>
<feature type="region of interest" description="Disordered" evidence="7">
    <location>
        <begin position="126"/>
        <end position="150"/>
    </location>
</feature>
<keyword evidence="3" id="KW-0963">Cytoplasm</keyword>
<sequence length="393" mass="38441">MSGRGGAAKVDNTGNVRVWPAEEALAVLLARWRGLNLLGAWGGASLLEFGAGRSGLAGLALASSAASREEPAGSNAPPRSVVVTDGHPRAAADLARQCALTQMRCGLRCPLKAATLVWTTDPRRSLGRPKAAHFPAGAPSPTPRDAAAVAAAGPTADAAAEAAAGSGAAAAAAKPTATAVAAPESASAALPPAPLACTEGPLYLGPASVDCILAADVAFFERFHDALLETAAHLLKPAQSEGLPPRGRSGAQAPDAVEALSDASLAAAVTAPGSLVVLAPSRGGSLERLELAARAFPAPGRAGGDGRVGPGGEAGSGAAGGDVHAAAAAAATADVPPAFSVRRIDGVGPWLSAAALGGAPIEGHDDAAAGPLQLLIIQRLADPPVPGQLLTES</sequence>
<keyword evidence="9" id="KW-1185">Reference proteome</keyword>
<keyword evidence="5" id="KW-0808">Transferase</keyword>
<evidence type="ECO:0000256" key="3">
    <source>
        <dbReference type="ARBA" id="ARBA00022490"/>
    </source>
</evidence>
<gene>
    <name evidence="8" type="ORF">FNF29_02537</name>
</gene>
<evidence type="ECO:0000256" key="2">
    <source>
        <dbReference type="ARBA" id="ARBA00004496"/>
    </source>
</evidence>
<organism evidence="8 9">
    <name type="scientific">Cafeteria roenbergensis</name>
    <name type="common">Marine flagellate</name>
    <dbReference type="NCBI Taxonomy" id="33653"/>
    <lineage>
        <taxon>Eukaryota</taxon>
        <taxon>Sar</taxon>
        <taxon>Stramenopiles</taxon>
        <taxon>Bigyra</taxon>
        <taxon>Opalozoa</taxon>
        <taxon>Bicosoecida</taxon>
        <taxon>Cafeteriaceae</taxon>
        <taxon>Cafeteria</taxon>
    </lineage>
</organism>
<name>A0A5A8CP90_CAFRO</name>
<dbReference type="Proteomes" id="UP000323011">
    <property type="component" value="Unassembled WGS sequence"/>
</dbReference>
<dbReference type="Gene3D" id="3.40.50.150">
    <property type="entry name" value="Vaccinia Virus protein VP39"/>
    <property type="match status" value="1"/>
</dbReference>
<keyword evidence="6" id="KW-0539">Nucleus</keyword>
<evidence type="ECO:0000256" key="6">
    <source>
        <dbReference type="ARBA" id="ARBA00023242"/>
    </source>
</evidence>
<dbReference type="GO" id="GO:0032259">
    <property type="term" value="P:methylation"/>
    <property type="evidence" value="ECO:0007669"/>
    <property type="project" value="UniProtKB-KW"/>
</dbReference>
<evidence type="ECO:0000256" key="1">
    <source>
        <dbReference type="ARBA" id="ARBA00004123"/>
    </source>
</evidence>
<keyword evidence="4" id="KW-0489">Methyltransferase</keyword>
<feature type="compositionally biased region" description="Gly residues" evidence="7">
    <location>
        <begin position="301"/>
        <end position="320"/>
    </location>
</feature>
<dbReference type="PANTHER" id="PTHR13539">
    <property type="entry name" value="CALMODULIN-LYSINE N-METHYLTRANSFERASE"/>
    <property type="match status" value="1"/>
</dbReference>
<dbReference type="EMBL" id="VLTN01000012">
    <property type="protein sequence ID" value="KAA0154317.1"/>
    <property type="molecule type" value="Genomic_DNA"/>
</dbReference>
<evidence type="ECO:0008006" key="10">
    <source>
        <dbReference type="Google" id="ProtNLM"/>
    </source>
</evidence>
<comment type="caution">
    <text evidence="8">The sequence shown here is derived from an EMBL/GenBank/DDBJ whole genome shotgun (WGS) entry which is preliminary data.</text>
</comment>
<dbReference type="GO" id="GO:0018025">
    <property type="term" value="F:calmodulin-lysine N-methyltransferase activity"/>
    <property type="evidence" value="ECO:0007669"/>
    <property type="project" value="InterPro"/>
</dbReference>
<evidence type="ECO:0000313" key="8">
    <source>
        <dbReference type="EMBL" id="KAA0154317.1"/>
    </source>
</evidence>
<protein>
    <recommendedName>
        <fullName evidence="10">Calmodulin-lysine N-methyltransferase</fullName>
    </recommendedName>
</protein>
<dbReference type="InterPro" id="IPR025800">
    <property type="entry name" value="CaM-Lys-N-MeTrfase"/>
</dbReference>